<protein>
    <submittedName>
        <fullName evidence="1">Putative pathogenesis associated protein Cap20</fullName>
    </submittedName>
</protein>
<dbReference type="VEuPathDB" id="FungiDB:C8Q69DRAFT_22110"/>
<dbReference type="RefSeq" id="XP_028488993.1">
    <property type="nucleotide sequence ID" value="XM_028626291.1"/>
</dbReference>
<name>A0A443I5H5_BYSSP</name>
<evidence type="ECO:0000313" key="1">
    <source>
        <dbReference type="EMBL" id="RWQ99348.1"/>
    </source>
</evidence>
<dbReference type="GeneID" id="39595568"/>
<gene>
    <name evidence="1" type="ORF">C8Q69DRAFT_22110</name>
</gene>
<dbReference type="AlphaFoldDB" id="A0A443I5H5"/>
<organism evidence="1 2">
    <name type="scientific">Byssochlamys spectabilis</name>
    <name type="common">Paecilomyces variotii</name>
    <dbReference type="NCBI Taxonomy" id="264951"/>
    <lineage>
        <taxon>Eukaryota</taxon>
        <taxon>Fungi</taxon>
        <taxon>Dikarya</taxon>
        <taxon>Ascomycota</taxon>
        <taxon>Pezizomycotina</taxon>
        <taxon>Eurotiomycetes</taxon>
        <taxon>Eurotiomycetidae</taxon>
        <taxon>Eurotiales</taxon>
        <taxon>Thermoascaceae</taxon>
        <taxon>Paecilomyces</taxon>
    </lineage>
</organism>
<dbReference type="Proteomes" id="UP000283841">
    <property type="component" value="Unassembled WGS sequence"/>
</dbReference>
<keyword evidence="2" id="KW-1185">Reference proteome</keyword>
<dbReference type="EMBL" id="RCNU01000001">
    <property type="protein sequence ID" value="RWQ99348.1"/>
    <property type="molecule type" value="Genomic_DNA"/>
</dbReference>
<sequence length="189" mass="20699">MPHAVNNGTMGEPAVNGEKIHSQFLNHLTSYPVVSDSIATLKSNKYAAKSLDFADQGYNRFAKPVLPYFSKPYEYVAPYINKADAFGDQGLNKVDQRFPIIKEDTEKIRDTIVDSAFFPLKLVGDIKQHVFELYGSEYKKCGGDGLVASGKAAITTSLLLSQESLGLLSAYLGAKKEQAKDATAEKLNN</sequence>
<comment type="caution">
    <text evidence="1">The sequence shown here is derived from an EMBL/GenBank/DDBJ whole genome shotgun (WGS) entry which is preliminary data.</text>
</comment>
<proteinExistence type="predicted"/>
<accession>A0A443I5H5</accession>
<dbReference type="Pfam" id="PF17316">
    <property type="entry name" value="Perilipin_2"/>
    <property type="match status" value="1"/>
</dbReference>
<evidence type="ECO:0000313" key="2">
    <source>
        <dbReference type="Proteomes" id="UP000283841"/>
    </source>
</evidence>
<dbReference type="STRING" id="264951.A0A443I5H5"/>
<reference evidence="1 2" key="1">
    <citation type="journal article" date="2018" name="Front. Microbiol.">
        <title>Genomic and genetic insights into a cosmopolitan fungus, Paecilomyces variotii (Eurotiales).</title>
        <authorList>
            <person name="Urquhart A.S."/>
            <person name="Mondo S.J."/>
            <person name="Makela M.R."/>
            <person name="Hane J.K."/>
            <person name="Wiebenga A."/>
            <person name="He G."/>
            <person name="Mihaltcheva S."/>
            <person name="Pangilinan J."/>
            <person name="Lipzen A."/>
            <person name="Barry K."/>
            <person name="de Vries R.P."/>
            <person name="Grigoriev I.V."/>
            <person name="Idnurm A."/>
        </authorList>
    </citation>
    <scope>NUCLEOTIDE SEQUENCE [LARGE SCALE GENOMIC DNA]</scope>
    <source>
        <strain evidence="1 2">CBS 101075</strain>
    </source>
</reference>